<comment type="caution">
    <text evidence="1">The sequence shown here is derived from an EMBL/GenBank/DDBJ whole genome shotgun (WGS) entry which is preliminary data.</text>
</comment>
<dbReference type="SUPFAM" id="SSF55961">
    <property type="entry name" value="Bet v1-like"/>
    <property type="match status" value="1"/>
</dbReference>
<dbReference type="InterPro" id="IPR023393">
    <property type="entry name" value="START-like_dom_sf"/>
</dbReference>
<dbReference type="CDD" id="cd07812">
    <property type="entry name" value="SRPBCC"/>
    <property type="match status" value="1"/>
</dbReference>
<dbReference type="Proteomes" id="UP000577386">
    <property type="component" value="Unassembled WGS sequence"/>
</dbReference>
<gene>
    <name evidence="1" type="ORF">HDA42_002615</name>
</gene>
<evidence type="ECO:0000313" key="2">
    <source>
        <dbReference type="Proteomes" id="UP000577386"/>
    </source>
</evidence>
<dbReference type="RefSeq" id="WP_182775592.1">
    <property type="nucleotide sequence ID" value="NZ_BAAAHW010000006.1"/>
</dbReference>
<proteinExistence type="predicted"/>
<organism evidence="1 2">
    <name type="scientific">Streptomyces murinus</name>
    <dbReference type="NCBI Taxonomy" id="33900"/>
    <lineage>
        <taxon>Bacteria</taxon>
        <taxon>Bacillati</taxon>
        <taxon>Actinomycetota</taxon>
        <taxon>Actinomycetes</taxon>
        <taxon>Kitasatosporales</taxon>
        <taxon>Streptomycetaceae</taxon>
        <taxon>Streptomyces</taxon>
    </lineage>
</organism>
<sequence length="163" mass="18227">MRPVTVSTEVPYPPERVHDFLEVMAHHERFTDHYLTDWRYSGPSRGFGARATVTAALGGTRTDVSIEVINSEPPHRIVEHNVSAGGRRQAHGIYTIAPLPDGAGSRVSFTYTWLCAPLPERLLAPVVRATMRRANLTVMRRLAAELARYERESEGATPPDRRP</sequence>
<dbReference type="InterPro" id="IPR019587">
    <property type="entry name" value="Polyketide_cyclase/dehydratase"/>
</dbReference>
<dbReference type="Pfam" id="PF10604">
    <property type="entry name" value="Polyketide_cyc2"/>
    <property type="match status" value="1"/>
</dbReference>
<dbReference type="Gene3D" id="3.30.530.20">
    <property type="match status" value="1"/>
</dbReference>
<dbReference type="EMBL" id="JACJIJ010000002">
    <property type="protein sequence ID" value="MBA9053437.1"/>
    <property type="molecule type" value="Genomic_DNA"/>
</dbReference>
<dbReference type="AlphaFoldDB" id="A0A7W3NMZ8"/>
<reference evidence="1 2" key="1">
    <citation type="submission" date="2020-08" db="EMBL/GenBank/DDBJ databases">
        <title>Sequencing the genomes of 1000 actinobacteria strains.</title>
        <authorList>
            <person name="Klenk H.-P."/>
        </authorList>
    </citation>
    <scope>NUCLEOTIDE SEQUENCE [LARGE SCALE GENOMIC DNA]</scope>
    <source>
        <strain evidence="1 2">DSM 41827</strain>
    </source>
</reference>
<evidence type="ECO:0008006" key="3">
    <source>
        <dbReference type="Google" id="ProtNLM"/>
    </source>
</evidence>
<evidence type="ECO:0000313" key="1">
    <source>
        <dbReference type="EMBL" id="MBA9053437.1"/>
    </source>
</evidence>
<name>A0A7W3NMZ8_STRMR</name>
<keyword evidence="2" id="KW-1185">Reference proteome</keyword>
<accession>A0A7W3NMZ8</accession>
<protein>
    <recommendedName>
        <fullName evidence="3">SRPBCC family protein</fullName>
    </recommendedName>
</protein>
<dbReference type="GeneID" id="93981156"/>